<sequence>MAMRVRLDGEFLVREHDERVLDIAWWKYEAGNHLSILRSTACHPGHTRYGNGGRSFVINSDGTISPKLAQHLVLGAGKPTFSFVPAGSPLVCRFQQAAALAAGQQVPLTLASHPGLAVVQLHEPREAYHEWHYKALGIGPDRNAVVASRQGSMFVDRAGWYVCPSHLNIHQGNHTDLVVNRFNHPARLHEEHRKHGGKRPLDFVFHADGSVAPASAPYLRLGCSFPPLGGARPAAAAPAGRTLRGLKIESVAQTEVTLAWEQGSAQSFEVQWRKTGGAWQNFATVRRSKARVSGLDAGGAYSFRVRATGGEWSQGVSAQLSAPAPTPGRRAELRNSAAQPERDSQPEPGIDAALGGAFNTSGRSNLPPQAEPAPERSSGTDECPVCLDRARDTAFIPCGHQTCAECAGRISSARSYRCPVCRQPSSGTLRVF</sequence>
<feature type="domain" description="Fibronectin type-III" evidence="4">
    <location>
        <begin position="242"/>
        <end position="324"/>
    </location>
</feature>
<dbReference type="PROSITE" id="PS50853">
    <property type="entry name" value="FN3"/>
    <property type="match status" value="1"/>
</dbReference>
<reference evidence="7" key="1">
    <citation type="submission" date="2021-01" db="EMBL/GenBank/DDBJ databases">
        <authorList>
            <person name="Corre E."/>
            <person name="Pelletier E."/>
            <person name="Niang G."/>
            <person name="Scheremetjew M."/>
            <person name="Finn R."/>
            <person name="Kale V."/>
            <person name="Holt S."/>
            <person name="Cochrane G."/>
            <person name="Meng A."/>
            <person name="Brown T."/>
            <person name="Cohen L."/>
        </authorList>
    </citation>
    <scope>NUCLEOTIDE SEQUENCE</scope>
    <source>
        <strain evidence="7">CCMP1756</strain>
    </source>
</reference>
<evidence type="ECO:0000256" key="2">
    <source>
        <dbReference type="SAM" id="MobiDB-lite"/>
    </source>
</evidence>
<evidence type="ECO:0000259" key="3">
    <source>
        <dbReference type="PROSITE" id="PS50089"/>
    </source>
</evidence>
<dbReference type="PANTHER" id="PTHR12109">
    <property type="entry name" value="RING FINGER PROTEIN 141-RELATED"/>
    <property type="match status" value="1"/>
</dbReference>
<dbReference type="Gene3D" id="2.60.40.10">
    <property type="entry name" value="Immunoglobulins"/>
    <property type="match status" value="1"/>
</dbReference>
<dbReference type="Pfam" id="PF00041">
    <property type="entry name" value="fn3"/>
    <property type="match status" value="1"/>
</dbReference>
<dbReference type="InterPro" id="IPR013083">
    <property type="entry name" value="Znf_RING/FYVE/PHD"/>
</dbReference>
<accession>A0A6S8SE86</accession>
<dbReference type="PROSITE" id="PS50089">
    <property type="entry name" value="ZF_RING_2"/>
    <property type="match status" value="1"/>
</dbReference>
<keyword evidence="1" id="KW-0863">Zinc-finger</keyword>
<dbReference type="EMBL" id="HBIW01005674">
    <property type="protein sequence ID" value="CAE0689254.1"/>
    <property type="molecule type" value="Transcribed_RNA"/>
</dbReference>
<dbReference type="SUPFAM" id="SSF49265">
    <property type="entry name" value="Fibronectin type III"/>
    <property type="match status" value="1"/>
</dbReference>
<feature type="region of interest" description="Disordered" evidence="2">
    <location>
        <begin position="316"/>
        <end position="382"/>
    </location>
</feature>
<evidence type="ECO:0008006" key="8">
    <source>
        <dbReference type="Google" id="ProtNLM"/>
    </source>
</evidence>
<dbReference type="InterPro" id="IPR036116">
    <property type="entry name" value="FN3_sf"/>
</dbReference>
<dbReference type="InterPro" id="IPR003961">
    <property type="entry name" value="FN3_dom"/>
</dbReference>
<dbReference type="AlphaFoldDB" id="A0A6S8SE86"/>
<dbReference type="InterPro" id="IPR001841">
    <property type="entry name" value="Znf_RING"/>
</dbReference>
<dbReference type="CDD" id="cd00063">
    <property type="entry name" value="FN3"/>
    <property type="match status" value="1"/>
</dbReference>
<proteinExistence type="predicted"/>
<protein>
    <recommendedName>
        <fullName evidence="8">RING-type domain-containing protein</fullName>
    </recommendedName>
</protein>
<evidence type="ECO:0000256" key="1">
    <source>
        <dbReference type="PROSITE-ProRule" id="PRU00175"/>
    </source>
</evidence>
<dbReference type="SMART" id="SM00060">
    <property type="entry name" value="FN3"/>
    <property type="match status" value="1"/>
</dbReference>
<keyword evidence="1" id="KW-0862">Zinc</keyword>
<evidence type="ECO:0000313" key="6">
    <source>
        <dbReference type="EMBL" id="CAE0689253.1"/>
    </source>
</evidence>
<keyword evidence="1" id="KW-0479">Metal-binding</keyword>
<evidence type="ECO:0000313" key="5">
    <source>
        <dbReference type="EMBL" id="CAE0689251.1"/>
    </source>
</evidence>
<evidence type="ECO:0000313" key="7">
    <source>
        <dbReference type="EMBL" id="CAE0689254.1"/>
    </source>
</evidence>
<evidence type="ECO:0000259" key="4">
    <source>
        <dbReference type="PROSITE" id="PS50853"/>
    </source>
</evidence>
<gene>
    <name evidence="5" type="ORF">PCAL00307_LOCUS4685</name>
    <name evidence="6" type="ORF">PCAL00307_LOCUS4687</name>
    <name evidence="7" type="ORF">PCAL00307_LOCUS4688</name>
</gene>
<dbReference type="SUPFAM" id="SSF57850">
    <property type="entry name" value="RING/U-box"/>
    <property type="match status" value="1"/>
</dbReference>
<dbReference type="SMART" id="SM00184">
    <property type="entry name" value="RING"/>
    <property type="match status" value="1"/>
</dbReference>
<dbReference type="EMBL" id="HBIW01005671">
    <property type="protein sequence ID" value="CAE0689251.1"/>
    <property type="molecule type" value="Transcribed_RNA"/>
</dbReference>
<dbReference type="CDD" id="cd16520">
    <property type="entry name" value="RING-HC_MIBs-like"/>
    <property type="match status" value="1"/>
</dbReference>
<dbReference type="EMBL" id="HBIW01005673">
    <property type="protein sequence ID" value="CAE0689253.1"/>
    <property type="molecule type" value="Transcribed_RNA"/>
</dbReference>
<name>A0A6S8SE86_9STRA</name>
<dbReference type="Gene3D" id="3.30.40.10">
    <property type="entry name" value="Zinc/RING finger domain, C3HC4 (zinc finger)"/>
    <property type="match status" value="1"/>
</dbReference>
<dbReference type="Pfam" id="PF13920">
    <property type="entry name" value="zf-C3HC4_3"/>
    <property type="match status" value="1"/>
</dbReference>
<dbReference type="GO" id="GO:0008270">
    <property type="term" value="F:zinc ion binding"/>
    <property type="evidence" value="ECO:0007669"/>
    <property type="project" value="UniProtKB-KW"/>
</dbReference>
<organism evidence="7">
    <name type="scientific">Pelagomonas calceolata</name>
    <dbReference type="NCBI Taxonomy" id="35677"/>
    <lineage>
        <taxon>Eukaryota</taxon>
        <taxon>Sar</taxon>
        <taxon>Stramenopiles</taxon>
        <taxon>Ochrophyta</taxon>
        <taxon>Pelagophyceae</taxon>
        <taxon>Pelagomonadales</taxon>
        <taxon>Pelagomonadaceae</taxon>
        <taxon>Pelagomonas</taxon>
    </lineage>
</organism>
<feature type="compositionally biased region" description="Polar residues" evidence="2">
    <location>
        <begin position="358"/>
        <end position="367"/>
    </location>
</feature>
<feature type="domain" description="RING-type" evidence="3">
    <location>
        <begin position="383"/>
        <end position="422"/>
    </location>
</feature>
<dbReference type="PANTHER" id="PTHR12109:SF5">
    <property type="entry name" value="RING-TYPE DOMAIN-CONTAINING PROTEIN"/>
    <property type="match status" value="1"/>
</dbReference>
<dbReference type="InterPro" id="IPR013783">
    <property type="entry name" value="Ig-like_fold"/>
</dbReference>
<dbReference type="InterPro" id="IPR047126">
    <property type="entry name" value="RNF141-like"/>
</dbReference>